<comment type="caution">
    <text evidence="2">The sequence shown here is derived from an EMBL/GenBank/DDBJ whole genome shotgun (WGS) entry which is preliminary data.</text>
</comment>
<dbReference type="Proteomes" id="UP000004199">
    <property type="component" value="Unassembled WGS sequence"/>
</dbReference>
<evidence type="ECO:0000256" key="1">
    <source>
        <dbReference type="SAM" id="Phobius"/>
    </source>
</evidence>
<dbReference type="AlphaFoldDB" id="I6E7I5"/>
<protein>
    <submittedName>
        <fullName evidence="2">PTS system, cellobiose-specific IIC component domain protein</fullName>
        <ecNumber evidence="2">2.7.1.191</ecNumber>
    </submittedName>
</protein>
<sequence length="56" mass="6246">MMGIIAWALNTWGTNFHQIIMDTISTPLASLGSVVGWAYVILFHCSGSSVFMARWR</sequence>
<keyword evidence="1" id="KW-0812">Transmembrane</keyword>
<keyword evidence="2" id="KW-0808">Transferase</keyword>
<dbReference type="PATRIC" id="fig|766140.3.peg.1921"/>
<dbReference type="EMBL" id="AKNB01000222">
    <property type="protein sequence ID" value="EIQ39977.1"/>
    <property type="molecule type" value="Genomic_DNA"/>
</dbReference>
<evidence type="ECO:0000313" key="3">
    <source>
        <dbReference type="Proteomes" id="UP000004199"/>
    </source>
</evidence>
<proteinExistence type="predicted"/>
<reference evidence="2 3" key="1">
    <citation type="submission" date="2012-03" db="EMBL/GenBank/DDBJ databases">
        <authorList>
            <person name="Rasko D."/>
            <person name="Redman J."/>
            <person name="Daugherty S.C."/>
            <person name="Tallon L."/>
            <person name="Sadzewicz L."/>
            <person name="Jones K."/>
            <person name="Santana-Cruz I."/>
            <person name="Liu X."/>
        </authorList>
    </citation>
    <scope>NUCLEOTIDE SEQUENCE [LARGE SCALE GENOMIC DNA]</scope>
    <source>
        <strain evidence="2 3">4444-74</strain>
    </source>
</reference>
<dbReference type="GO" id="GO:0016740">
    <property type="term" value="F:transferase activity"/>
    <property type="evidence" value="ECO:0007669"/>
    <property type="project" value="UniProtKB-KW"/>
</dbReference>
<keyword evidence="1" id="KW-0472">Membrane</keyword>
<gene>
    <name evidence="2" type="ORF">SB444474_1794</name>
</gene>
<feature type="transmembrane region" description="Helical" evidence="1">
    <location>
        <begin position="34"/>
        <end position="53"/>
    </location>
</feature>
<organism evidence="2 3">
    <name type="scientific">Shigella boydii 4444-74</name>
    <dbReference type="NCBI Taxonomy" id="766140"/>
    <lineage>
        <taxon>Bacteria</taxon>
        <taxon>Pseudomonadati</taxon>
        <taxon>Pseudomonadota</taxon>
        <taxon>Gammaproteobacteria</taxon>
        <taxon>Enterobacterales</taxon>
        <taxon>Enterobacteriaceae</taxon>
        <taxon>Shigella</taxon>
    </lineage>
</organism>
<dbReference type="EC" id="2.7.1.191" evidence="2"/>
<evidence type="ECO:0000313" key="2">
    <source>
        <dbReference type="EMBL" id="EIQ39977.1"/>
    </source>
</evidence>
<accession>I6E7I5</accession>
<name>I6E7I5_SHIBO</name>
<keyword evidence="1" id="KW-1133">Transmembrane helix</keyword>